<keyword evidence="5" id="KW-0539">Nucleus</keyword>
<evidence type="ECO:0000313" key="8">
    <source>
        <dbReference type="EMBL" id="KAK4536087.1"/>
    </source>
</evidence>
<keyword evidence="9" id="KW-1185">Reference proteome</keyword>
<sequence>MGEVAVTGRNAVVLPAGDGLVTPHWLCEGPGRKDDDVAPGAGESPGGGCGRKHNGGGGGGGGGGGHRGNHEDDEEPEGRRDPFRSNLPVVAPAACIVHVRLWLEQQRQQQLQRLPQMASLAIAGHLGASGSGPEPEALRQRLPSALADTAAFVGDSQRPVVILLSWLGAGNRQLSKYAEWYRAHGYDVVLFFNGVHTAMLPVFCRKQAIRLMRMIDEIPASRPVVVHSFSIGTGIYGYMLDAMHHGHNVTEEMVDKVRKQIRAVIFDSGPGHMRASAMASGLHAACPKVGLRVWNALAEGAFRLLRVQEGYRRAESALQHVQLPSVPQLYLYSRDDNVVKDLDQSVRQYIEAQRRRGLEVYHKMWECSQHVAHFKFHPEEYKENVERFLQRALADVEGGVKGVLDAVHDMASSTVDHGMRIGVH</sequence>
<dbReference type="SUPFAM" id="SSF53474">
    <property type="entry name" value="alpha/beta-Hydrolases"/>
    <property type="match status" value="1"/>
</dbReference>
<gene>
    <name evidence="8" type="ORF">CDCA_CDCA07G2112</name>
</gene>
<dbReference type="InterPro" id="IPR008547">
    <property type="entry name" value="DUF829_TMEM53"/>
</dbReference>
<comment type="similarity">
    <text evidence="1">Belongs to the TMEM53 family.</text>
</comment>
<comment type="caution">
    <text evidence="8">The sequence shown here is derived from an EMBL/GenBank/DDBJ whole genome shotgun (WGS) entry which is preliminary data.</text>
</comment>
<protein>
    <recommendedName>
        <fullName evidence="10">Transmembrane protein 53</fullName>
    </recommendedName>
</protein>
<keyword evidence="2" id="KW-0812">Transmembrane</keyword>
<dbReference type="Gene3D" id="3.40.50.1820">
    <property type="entry name" value="alpha/beta hydrolase"/>
    <property type="match status" value="1"/>
</dbReference>
<evidence type="ECO:0000256" key="4">
    <source>
        <dbReference type="ARBA" id="ARBA00023136"/>
    </source>
</evidence>
<evidence type="ECO:0000256" key="1">
    <source>
        <dbReference type="ARBA" id="ARBA00007387"/>
    </source>
</evidence>
<evidence type="ECO:0000256" key="2">
    <source>
        <dbReference type="ARBA" id="ARBA00022692"/>
    </source>
</evidence>
<comment type="subcellular location">
    <subcellularLocation>
        <location evidence="6">Nucleus outer membrane</location>
        <topology evidence="6">Single-pass membrane protein</topology>
    </subcellularLocation>
</comment>
<accession>A0AAV9IUS2</accession>
<evidence type="ECO:0000256" key="5">
    <source>
        <dbReference type="ARBA" id="ARBA00023242"/>
    </source>
</evidence>
<evidence type="ECO:0000256" key="3">
    <source>
        <dbReference type="ARBA" id="ARBA00022989"/>
    </source>
</evidence>
<keyword evidence="3" id="KW-1133">Transmembrane helix</keyword>
<evidence type="ECO:0000256" key="7">
    <source>
        <dbReference type="SAM" id="MobiDB-lite"/>
    </source>
</evidence>
<evidence type="ECO:0000256" key="6">
    <source>
        <dbReference type="ARBA" id="ARBA00034303"/>
    </source>
</evidence>
<organism evidence="8 9">
    <name type="scientific">Cyanidium caldarium</name>
    <name type="common">Red alga</name>
    <dbReference type="NCBI Taxonomy" id="2771"/>
    <lineage>
        <taxon>Eukaryota</taxon>
        <taxon>Rhodophyta</taxon>
        <taxon>Bangiophyceae</taxon>
        <taxon>Cyanidiales</taxon>
        <taxon>Cyanidiaceae</taxon>
        <taxon>Cyanidium</taxon>
    </lineage>
</organism>
<dbReference type="EMBL" id="JANCYW010000007">
    <property type="protein sequence ID" value="KAK4536087.1"/>
    <property type="molecule type" value="Genomic_DNA"/>
</dbReference>
<reference evidence="8 9" key="1">
    <citation type="submission" date="2022-07" db="EMBL/GenBank/DDBJ databases">
        <title>Genome-wide signatures of adaptation to extreme environments.</title>
        <authorList>
            <person name="Cho C.H."/>
            <person name="Yoon H.S."/>
        </authorList>
    </citation>
    <scope>NUCLEOTIDE SEQUENCE [LARGE SCALE GENOMIC DNA]</scope>
    <source>
        <strain evidence="8 9">DBV 063 E5</strain>
    </source>
</reference>
<dbReference type="PANTHER" id="PTHR12265">
    <property type="entry name" value="TRANSMEMBRANE PROTEIN 53"/>
    <property type="match status" value="1"/>
</dbReference>
<name>A0AAV9IUS2_CYACA</name>
<dbReference type="Proteomes" id="UP001301350">
    <property type="component" value="Unassembled WGS sequence"/>
</dbReference>
<evidence type="ECO:0000313" key="9">
    <source>
        <dbReference type="Proteomes" id="UP001301350"/>
    </source>
</evidence>
<feature type="region of interest" description="Disordered" evidence="7">
    <location>
        <begin position="22"/>
        <end position="85"/>
    </location>
</feature>
<evidence type="ECO:0008006" key="10">
    <source>
        <dbReference type="Google" id="ProtNLM"/>
    </source>
</evidence>
<dbReference type="PANTHER" id="PTHR12265:SF30">
    <property type="entry name" value="TRANSMEMBRANE PROTEIN 53"/>
    <property type="match status" value="1"/>
</dbReference>
<dbReference type="Pfam" id="PF05705">
    <property type="entry name" value="DUF829"/>
    <property type="match status" value="1"/>
</dbReference>
<dbReference type="InterPro" id="IPR029058">
    <property type="entry name" value="AB_hydrolase_fold"/>
</dbReference>
<proteinExistence type="inferred from homology"/>
<feature type="compositionally biased region" description="Gly residues" evidence="7">
    <location>
        <begin position="43"/>
        <end position="66"/>
    </location>
</feature>
<dbReference type="GO" id="GO:0005640">
    <property type="term" value="C:nuclear outer membrane"/>
    <property type="evidence" value="ECO:0007669"/>
    <property type="project" value="UniProtKB-SubCell"/>
</dbReference>
<dbReference type="AlphaFoldDB" id="A0AAV9IUS2"/>
<keyword evidence="4" id="KW-0472">Membrane</keyword>